<evidence type="ECO:0000256" key="2">
    <source>
        <dbReference type="SAM" id="SignalP"/>
    </source>
</evidence>
<evidence type="ECO:0000259" key="3">
    <source>
        <dbReference type="SMART" id="SM00062"/>
    </source>
</evidence>
<dbReference type="OrthoDB" id="7241844at2"/>
<dbReference type="Gene3D" id="3.40.190.10">
    <property type="entry name" value="Periplasmic binding protein-like II"/>
    <property type="match status" value="2"/>
</dbReference>
<dbReference type="SMART" id="SM00062">
    <property type="entry name" value="PBPb"/>
    <property type="match status" value="1"/>
</dbReference>
<dbReference type="PANTHER" id="PTHR35936">
    <property type="entry name" value="MEMBRANE-BOUND LYTIC MUREIN TRANSGLYCOSYLASE F"/>
    <property type="match status" value="1"/>
</dbReference>
<dbReference type="RefSeq" id="WP_061541419.1">
    <property type="nucleotide sequence ID" value="NZ_CP013232.1"/>
</dbReference>
<name>A0A127PGV3_9BURK</name>
<proteinExistence type="predicted"/>
<sequence length="271" mass="29498">MNPPFFFRRFLLLLLACTLPLSAAAASLQQIRQRGQLVVGVSYVAPAHVAGVKYRTAESFDTTVAADLAQRLGVRLRTVKVTARDRQLLLAQGKVDLLLLNLKQADADTLRVSARLLPTAYQANPKLIMRSDTDIKRLAQLRGRSVCLAQGGAYIGSMAAGYGAVEKIYKAPADALLALRTGACDAAVHDDAVLNGMLDLPEWKKFSASLPLPARPATLTFAVRPADTGLGDYLQQTTGVWDSSYWAGNRKKWISNVAFEVYLDQNVPDCH</sequence>
<keyword evidence="1 2" id="KW-0732">Signal</keyword>
<dbReference type="PATRIC" id="fig|158899.10.peg.4331"/>
<dbReference type="EMBL" id="CP013232">
    <property type="protein sequence ID" value="AMO96967.1"/>
    <property type="molecule type" value="Genomic_DNA"/>
</dbReference>
<accession>A0A127PGV3</accession>
<dbReference type="SUPFAM" id="SSF53850">
    <property type="entry name" value="Periplasmic binding protein-like II"/>
    <property type="match status" value="1"/>
</dbReference>
<dbReference type="InterPro" id="IPR001638">
    <property type="entry name" value="Solute-binding_3/MltF_N"/>
</dbReference>
<feature type="signal peptide" evidence="2">
    <location>
        <begin position="1"/>
        <end position="25"/>
    </location>
</feature>
<dbReference type="AlphaFoldDB" id="A0A127PGV3"/>
<evidence type="ECO:0000256" key="1">
    <source>
        <dbReference type="ARBA" id="ARBA00022729"/>
    </source>
</evidence>
<organism evidence="4">
    <name type="scientific">Collimonas fungivorans</name>
    <dbReference type="NCBI Taxonomy" id="158899"/>
    <lineage>
        <taxon>Bacteria</taxon>
        <taxon>Pseudomonadati</taxon>
        <taxon>Pseudomonadota</taxon>
        <taxon>Betaproteobacteria</taxon>
        <taxon>Burkholderiales</taxon>
        <taxon>Oxalobacteraceae</taxon>
        <taxon>Collimonas</taxon>
    </lineage>
</organism>
<dbReference type="Proteomes" id="UP000072421">
    <property type="component" value="Chromosome"/>
</dbReference>
<feature type="chain" id="PRO_5007276996" evidence="2">
    <location>
        <begin position="26"/>
        <end position="271"/>
    </location>
</feature>
<feature type="domain" description="Solute-binding protein family 3/N-terminal" evidence="3">
    <location>
        <begin position="36"/>
        <end position="257"/>
    </location>
</feature>
<dbReference type="PANTHER" id="PTHR35936:SF19">
    <property type="entry name" value="AMINO-ACID-BINDING PROTEIN YXEM-RELATED"/>
    <property type="match status" value="1"/>
</dbReference>
<gene>
    <name evidence="4" type="ORF">CFter6_4371</name>
</gene>
<evidence type="ECO:0000313" key="5">
    <source>
        <dbReference type="Proteomes" id="UP000072421"/>
    </source>
</evidence>
<protein>
    <submittedName>
        <fullName evidence="4">Bacterial extracellular solute-binding s, 3 family protein</fullName>
    </submittedName>
</protein>
<reference evidence="4 5" key="1">
    <citation type="submission" date="2015-11" db="EMBL/GenBank/DDBJ databases">
        <title>Exploring the genomic traits of fungus-feeding bacterial genus Collimonas.</title>
        <authorList>
            <person name="Song C."/>
            <person name="Schmidt R."/>
            <person name="de Jager V."/>
            <person name="Krzyzanowska D."/>
            <person name="Jongedijk E."/>
            <person name="Cankar K."/>
            <person name="Beekwilder J."/>
            <person name="van Veen A."/>
            <person name="de Boer W."/>
            <person name="van Veen J.A."/>
            <person name="Garbeva P."/>
        </authorList>
    </citation>
    <scope>NUCLEOTIDE SEQUENCE [LARGE SCALE GENOMIC DNA]</scope>
    <source>
        <strain evidence="4 5">Ter6</strain>
    </source>
</reference>
<evidence type="ECO:0000313" key="4">
    <source>
        <dbReference type="EMBL" id="AMO96967.1"/>
    </source>
</evidence>